<gene>
    <name evidence="1" type="ORF">GCM10022393_40850</name>
</gene>
<organism evidence="1 2">
    <name type="scientific">Aquimarina addita</name>
    <dbReference type="NCBI Taxonomy" id="870485"/>
    <lineage>
        <taxon>Bacteria</taxon>
        <taxon>Pseudomonadati</taxon>
        <taxon>Bacteroidota</taxon>
        <taxon>Flavobacteriia</taxon>
        <taxon>Flavobacteriales</taxon>
        <taxon>Flavobacteriaceae</taxon>
        <taxon>Aquimarina</taxon>
    </lineage>
</organism>
<proteinExistence type="predicted"/>
<accession>A0ABP6UWP7</accession>
<keyword evidence="2" id="KW-1185">Reference proteome</keyword>
<evidence type="ECO:0000313" key="2">
    <source>
        <dbReference type="Proteomes" id="UP001500459"/>
    </source>
</evidence>
<evidence type="ECO:0000313" key="1">
    <source>
        <dbReference type="EMBL" id="GAA3522143.1"/>
    </source>
</evidence>
<dbReference type="Proteomes" id="UP001500459">
    <property type="component" value="Unassembled WGS sequence"/>
</dbReference>
<reference evidence="2" key="1">
    <citation type="journal article" date="2019" name="Int. J. Syst. Evol. Microbiol.">
        <title>The Global Catalogue of Microorganisms (GCM) 10K type strain sequencing project: providing services to taxonomists for standard genome sequencing and annotation.</title>
        <authorList>
            <consortium name="The Broad Institute Genomics Platform"/>
            <consortium name="The Broad Institute Genome Sequencing Center for Infectious Disease"/>
            <person name="Wu L."/>
            <person name="Ma J."/>
        </authorList>
    </citation>
    <scope>NUCLEOTIDE SEQUENCE [LARGE SCALE GENOMIC DNA]</scope>
    <source>
        <strain evidence="2">JCM 17106</strain>
    </source>
</reference>
<name>A0ABP6UWP7_9FLAO</name>
<sequence length="172" mass="20060">MKRLFFLVFFLFYWISYTQQFEHGSVDFGLGAVISVGLQEEVGFDIRFQYTTPNQKNTYLTEYNRFFVRELENTEVYNEFGITYNIRLIHWESLSITGGAGYIGNDYRVLSRAEDTSSLFFTTGNFNHAAFLKFRGLYQVTNPIHVFAEFNLKSFGKRYDTVILGLTYSLGI</sequence>
<protein>
    <recommendedName>
        <fullName evidence="3">Outer membrane protein beta-barrel domain-containing protein</fullName>
    </recommendedName>
</protein>
<dbReference type="EMBL" id="BAABCW010000028">
    <property type="protein sequence ID" value="GAA3522143.1"/>
    <property type="molecule type" value="Genomic_DNA"/>
</dbReference>
<dbReference type="RefSeq" id="WP_344930658.1">
    <property type="nucleotide sequence ID" value="NZ_BAABCW010000028.1"/>
</dbReference>
<comment type="caution">
    <text evidence="1">The sequence shown here is derived from an EMBL/GenBank/DDBJ whole genome shotgun (WGS) entry which is preliminary data.</text>
</comment>
<evidence type="ECO:0008006" key="3">
    <source>
        <dbReference type="Google" id="ProtNLM"/>
    </source>
</evidence>